<gene>
    <name evidence="1" type="ORF">ACFX5E_07920</name>
</gene>
<evidence type="ECO:0000313" key="1">
    <source>
        <dbReference type="EMBL" id="MFE3868000.1"/>
    </source>
</evidence>
<dbReference type="RefSeq" id="WP_379854656.1">
    <property type="nucleotide sequence ID" value="NZ_JBHZPZ010000007.1"/>
</dbReference>
<comment type="caution">
    <text evidence="1">The sequence shown here is derived from an EMBL/GenBank/DDBJ whole genome shotgun (WGS) entry which is preliminary data.</text>
</comment>
<protein>
    <recommendedName>
        <fullName evidence="3">Initiator Rep protein domain-containing protein</fullName>
    </recommendedName>
</protein>
<name>A0ABW6HVF9_9FLAO</name>
<evidence type="ECO:0008006" key="3">
    <source>
        <dbReference type="Google" id="ProtNLM"/>
    </source>
</evidence>
<accession>A0ABW6HVF9</accession>
<organism evidence="1 2">
    <name type="scientific">Flavobacterium xylosi</name>
    <dbReference type="NCBI Taxonomy" id="3230415"/>
    <lineage>
        <taxon>Bacteria</taxon>
        <taxon>Pseudomonadati</taxon>
        <taxon>Bacteroidota</taxon>
        <taxon>Flavobacteriia</taxon>
        <taxon>Flavobacteriales</taxon>
        <taxon>Flavobacteriaceae</taxon>
        <taxon>Flavobacterium</taxon>
    </lineage>
</organism>
<reference evidence="1 2" key="1">
    <citation type="submission" date="2024-06" db="EMBL/GenBank/DDBJ databases">
        <title>Flavobacterium spp. isolated from glacier.</title>
        <authorList>
            <person name="Han D."/>
        </authorList>
    </citation>
    <scope>NUCLEOTIDE SEQUENCE [LARGE SCALE GENOMIC DNA]</scope>
    <source>
        <strain evidence="1 2">LS2P90</strain>
    </source>
</reference>
<dbReference type="Proteomes" id="UP001600109">
    <property type="component" value="Unassembled WGS sequence"/>
</dbReference>
<keyword evidence="2" id="KW-1185">Reference proteome</keyword>
<evidence type="ECO:0000313" key="2">
    <source>
        <dbReference type="Proteomes" id="UP001600109"/>
    </source>
</evidence>
<sequence>MILKEPIPNPQMVRKFYFLDYIFILLQSCKNHENKSVIFLNFKILKDKERLGESKYRKLTIEQSDLSLKQEQRYFYTYEQVIIEAVSYELVKNNNNKLTLTETGMECLSLGEKDRRLFYERLLLLMEKKYFAFFDLINLCYSENKTKNGLLIFPIYSPRKLGFEKSNMKTNGDIISYSNKLKKKLENDIVNFLQQNIDLQNANEILLQSLFSDGLLTKELDKLFDGEKYNSIIIRFRKYWLNYFLNKIYNYKHSFETFNIWVERGKQLGIIHTTEFYPNFDGRLVYPTSIITNKSNNKDLINVFSYENGQKLFIHKLQWNQDNQDSFVDSLVEIYFDLKRTRGTHFVRISDLRERVCYKRRIPSFIFNEFIEKIYNRNLKGETKVQISLEADRLPYETNAMYLKREPVSINGQYKNIIAIDYRK</sequence>
<proteinExistence type="predicted"/>
<dbReference type="EMBL" id="JBHZPZ010000007">
    <property type="protein sequence ID" value="MFE3868000.1"/>
    <property type="molecule type" value="Genomic_DNA"/>
</dbReference>